<sequence>MNYRIKKKFGKLNTKQCKALAKHGGRCKKRAKSSGSYCQHHKHLMLEKDRDLPPCLIESQNEGDPTLMVHEITPDEMDMSDSTVPSASLEMTPEDDAPMRDTPNSDAEPSSANPDQDGSQRQASVTEEVSTTKPTGLTEGNDNTGAISYPPRSLDSPPEVDFAEKEAKRSNNENPGFYSSINQNSGNTMSMNCGNTMQQNCGNTTTNNDSSRNIRVARQYKTVIINKYGGFFKEDDPIIEQLVRKAAAEMMNFIQQYNLPVGKETAMVELALFDMVVVCDNSLSMYKYKEAMQRTLRELVKISSLLLPKGITIQFLNTNGDKKDLYENIDTGDKVDNIFKDASFLAIKRVVWRSPEIGDVVNRDVVHPMIIRKARAGELKRPVITIMLTDAEIRSAQGRETLKSTIRSCKDAPDLKEYGDKAALFVLSRVGHNKRGKEYVSQLEKDSSINDMLHCSPDSLDKWLADCQKIGNENKYTGKLIELFLTALDRNGTA</sequence>
<dbReference type="AlphaFoldDB" id="A0A318ZB00"/>
<feature type="compositionally biased region" description="Polar residues" evidence="1">
    <location>
        <begin position="102"/>
        <end position="146"/>
    </location>
</feature>
<evidence type="ECO:0000313" key="2">
    <source>
        <dbReference type="EMBL" id="PYH37468.1"/>
    </source>
</evidence>
<protein>
    <recommendedName>
        <fullName evidence="4">VWFA domain-containing protein</fullName>
    </recommendedName>
</protein>
<reference evidence="2" key="1">
    <citation type="submission" date="2016-12" db="EMBL/GenBank/DDBJ databases">
        <title>The genomes of Aspergillus section Nigri reveals drivers in fungal speciation.</title>
        <authorList>
            <consortium name="DOE Joint Genome Institute"/>
            <person name="Vesth T.C."/>
            <person name="Nybo J."/>
            <person name="Theobald S."/>
            <person name="Brandl J."/>
            <person name="Frisvad J.C."/>
            <person name="Nielsen K.F."/>
            <person name="Lyhne E.K."/>
            <person name="Kogle M.E."/>
            <person name="Kuo A."/>
            <person name="Riley R."/>
            <person name="Clum A."/>
            <person name="Nolan M."/>
            <person name="Lipzen A."/>
            <person name="Salamov A."/>
            <person name="Henrissat B."/>
            <person name="Wiebenga A."/>
            <person name="De Vries R.P."/>
            <person name="Grigoriev I.V."/>
            <person name="Mortensen U.H."/>
            <person name="Andersen M.R."/>
            <person name="Baker S.E."/>
        </authorList>
    </citation>
    <scope>NUCLEOTIDE SEQUENCE [LARGE SCALE GENOMIC DNA]</scope>
    <source>
        <strain evidence="2">CBS 115656</strain>
    </source>
</reference>
<evidence type="ECO:0000256" key="1">
    <source>
        <dbReference type="SAM" id="MobiDB-lite"/>
    </source>
</evidence>
<dbReference type="EMBL" id="KZ821450">
    <property type="protein sequence ID" value="PYH37468.1"/>
    <property type="molecule type" value="Genomic_DNA"/>
</dbReference>
<feature type="region of interest" description="Disordered" evidence="1">
    <location>
        <begin position="74"/>
        <end position="194"/>
    </location>
</feature>
<dbReference type="RefSeq" id="XP_025482946.1">
    <property type="nucleotide sequence ID" value="XM_025628419.1"/>
</dbReference>
<gene>
    <name evidence="2" type="ORF">BO87DRAFT_450574</name>
</gene>
<keyword evidence="3" id="KW-1185">Reference proteome</keyword>
<dbReference type="Proteomes" id="UP000247647">
    <property type="component" value="Unassembled WGS sequence"/>
</dbReference>
<dbReference type="GeneID" id="37130875"/>
<dbReference type="OrthoDB" id="2142040at2759"/>
<evidence type="ECO:0008006" key="4">
    <source>
        <dbReference type="Google" id="ProtNLM"/>
    </source>
</evidence>
<dbReference type="PANTHER" id="PTHR34706">
    <property type="entry name" value="SLR1338 PROTEIN"/>
    <property type="match status" value="1"/>
</dbReference>
<dbReference type="PANTHER" id="PTHR34706:SF1">
    <property type="entry name" value="VWFA DOMAIN-CONTAINING PROTEIN"/>
    <property type="match status" value="1"/>
</dbReference>
<feature type="compositionally biased region" description="Basic and acidic residues" evidence="1">
    <location>
        <begin position="162"/>
        <end position="171"/>
    </location>
</feature>
<proteinExistence type="predicted"/>
<feature type="compositionally biased region" description="Polar residues" evidence="1">
    <location>
        <begin position="172"/>
        <end position="194"/>
    </location>
</feature>
<accession>A0A318ZB00</accession>
<name>A0A318ZB00_ASPNB</name>
<organism evidence="2 3">
    <name type="scientific">Aspergillus neoniger (strain CBS 115656)</name>
    <dbReference type="NCBI Taxonomy" id="1448310"/>
    <lineage>
        <taxon>Eukaryota</taxon>
        <taxon>Fungi</taxon>
        <taxon>Dikarya</taxon>
        <taxon>Ascomycota</taxon>
        <taxon>Pezizomycotina</taxon>
        <taxon>Eurotiomycetes</taxon>
        <taxon>Eurotiomycetidae</taxon>
        <taxon>Eurotiales</taxon>
        <taxon>Aspergillaceae</taxon>
        <taxon>Aspergillus</taxon>
        <taxon>Aspergillus subgen. Circumdati</taxon>
    </lineage>
</organism>
<evidence type="ECO:0000313" key="3">
    <source>
        <dbReference type="Proteomes" id="UP000247647"/>
    </source>
</evidence>